<keyword evidence="3" id="KW-1185">Reference proteome</keyword>
<feature type="compositionally biased region" description="Basic and acidic residues" evidence="1">
    <location>
        <begin position="229"/>
        <end position="272"/>
    </location>
</feature>
<dbReference type="RefSeq" id="XP_069204256.1">
    <property type="nucleotide sequence ID" value="XM_069347934.1"/>
</dbReference>
<reference evidence="2 3" key="1">
    <citation type="submission" date="2024-07" db="EMBL/GenBank/DDBJ databases">
        <title>Draft sequence of the Neodothiora populina.</title>
        <authorList>
            <person name="Drown D.D."/>
            <person name="Schuette U.S."/>
            <person name="Buechlein A.B."/>
            <person name="Rusch D.R."/>
            <person name="Winton L.W."/>
            <person name="Adams G.A."/>
        </authorList>
    </citation>
    <scope>NUCLEOTIDE SEQUENCE [LARGE SCALE GENOMIC DNA]</scope>
    <source>
        <strain evidence="2 3">CPC 39397</strain>
    </source>
</reference>
<feature type="region of interest" description="Disordered" evidence="1">
    <location>
        <begin position="109"/>
        <end position="272"/>
    </location>
</feature>
<gene>
    <name evidence="2" type="ORF">AAFC00_001572</name>
</gene>
<comment type="caution">
    <text evidence="2">The sequence shown here is derived from an EMBL/GenBank/DDBJ whole genome shotgun (WGS) entry which is preliminary data.</text>
</comment>
<dbReference type="EMBL" id="JBFMKM010000003">
    <property type="protein sequence ID" value="KAL1311407.1"/>
    <property type="molecule type" value="Genomic_DNA"/>
</dbReference>
<dbReference type="InterPro" id="IPR044688">
    <property type="entry name" value="SCI-1-like"/>
</dbReference>
<evidence type="ECO:0008006" key="4">
    <source>
        <dbReference type="Google" id="ProtNLM"/>
    </source>
</evidence>
<dbReference type="Proteomes" id="UP001562354">
    <property type="component" value="Unassembled WGS sequence"/>
</dbReference>
<dbReference type="GeneID" id="95975275"/>
<feature type="compositionally biased region" description="Basic and acidic residues" evidence="1">
    <location>
        <begin position="200"/>
        <end position="222"/>
    </location>
</feature>
<evidence type="ECO:0000313" key="3">
    <source>
        <dbReference type="Proteomes" id="UP001562354"/>
    </source>
</evidence>
<feature type="region of interest" description="Disordered" evidence="1">
    <location>
        <begin position="1"/>
        <end position="34"/>
    </location>
</feature>
<name>A0ABR3PPR0_9PEZI</name>
<accession>A0ABR3PPR0</accession>
<organism evidence="2 3">
    <name type="scientific">Neodothiora populina</name>
    <dbReference type="NCBI Taxonomy" id="2781224"/>
    <lineage>
        <taxon>Eukaryota</taxon>
        <taxon>Fungi</taxon>
        <taxon>Dikarya</taxon>
        <taxon>Ascomycota</taxon>
        <taxon>Pezizomycotina</taxon>
        <taxon>Dothideomycetes</taxon>
        <taxon>Dothideomycetidae</taxon>
        <taxon>Dothideales</taxon>
        <taxon>Dothioraceae</taxon>
        <taxon>Neodothiora</taxon>
    </lineage>
</organism>
<feature type="compositionally biased region" description="Basic and acidic residues" evidence="1">
    <location>
        <begin position="116"/>
        <end position="130"/>
    </location>
</feature>
<evidence type="ECO:0000313" key="2">
    <source>
        <dbReference type="EMBL" id="KAL1311407.1"/>
    </source>
</evidence>
<evidence type="ECO:0000256" key="1">
    <source>
        <dbReference type="SAM" id="MobiDB-lite"/>
    </source>
</evidence>
<protein>
    <recommendedName>
        <fullName evidence="4">RNA helicase HEL117</fullName>
    </recommendedName>
</protein>
<proteinExistence type="predicted"/>
<dbReference type="PANTHER" id="PTHR34117">
    <property type="entry name" value="STYLE CELL-CYCLE INHIBITOR 1"/>
    <property type="match status" value="1"/>
</dbReference>
<sequence>MRADRSPSQDIMSRPRSRSPVASSRRYRERDSRRVDSLPFEARQVTKYDLPVFRPMFGLYLDLQKEIDIDTLSETEVKGRWKSFIGKWNRGELSEGWYDPTTFAKARKSAIVTDRTAPRDQLPRERIQEERESDDEYGPLPPPKNSGPSMPKSQDLQHRDELSIEEQEARRDDLRYERKMDRKSQKEAMEDLAPRAQAGTKERQLEKKREAAASNREFREAKSPGAEEVGERDLIGDDEGGIRKMIKEKEKKKSERQLRKEEALRAREAEREEKLQIIREKENKTMEMLKGLAREHWGAK</sequence>
<feature type="compositionally biased region" description="Basic and acidic residues" evidence="1">
    <location>
        <begin position="155"/>
        <end position="193"/>
    </location>
</feature>
<dbReference type="PANTHER" id="PTHR34117:SF1">
    <property type="entry name" value="STYLE CELL-CYCLE INHIBITOR 1"/>
    <property type="match status" value="1"/>
</dbReference>